<dbReference type="RefSeq" id="WP_312451542.1">
    <property type="nucleotide sequence ID" value="NZ_JBGBDC010000001.1"/>
</dbReference>
<evidence type="ECO:0000313" key="2">
    <source>
        <dbReference type="Proteomes" id="UP001562178"/>
    </source>
</evidence>
<reference evidence="1 2" key="1">
    <citation type="journal article" date="2016" name="Int. J. Syst. Evol. Microbiol.">
        <title>Description of Comamonas sediminis sp. nov., isolated from lagoon sediments.</title>
        <authorList>
            <person name="Subhash Y."/>
            <person name="Bang J.J."/>
            <person name="You T.H."/>
            <person name="Lee S.S."/>
        </authorList>
    </citation>
    <scope>NUCLEOTIDE SEQUENCE [LARGE SCALE GENOMIC DNA]</scope>
    <source>
        <strain evidence="1 2">JCM 31169</strain>
    </source>
</reference>
<sequence length="57" mass="6490">MRVDEQPKNVAAAWNTQRMAQWIQPVVKKFLSGVAQGQCRQRKKKFASTASIRMARG</sequence>
<comment type="caution">
    <text evidence="1">The sequence shown here is derived from an EMBL/GenBank/DDBJ whole genome shotgun (WGS) entry which is preliminary data.</text>
</comment>
<gene>
    <name evidence="1" type="ORF">AB7A72_03005</name>
</gene>
<name>A0ABV4AY01_9BURK</name>
<keyword evidence="2" id="KW-1185">Reference proteome</keyword>
<dbReference type="EMBL" id="JBGBDC010000001">
    <property type="protein sequence ID" value="MEY2249963.1"/>
    <property type="molecule type" value="Genomic_DNA"/>
</dbReference>
<protein>
    <submittedName>
        <fullName evidence="1">Uncharacterized protein</fullName>
    </submittedName>
</protein>
<proteinExistence type="predicted"/>
<dbReference type="Proteomes" id="UP001562178">
    <property type="component" value="Unassembled WGS sequence"/>
</dbReference>
<evidence type="ECO:0000313" key="1">
    <source>
        <dbReference type="EMBL" id="MEY2249963.1"/>
    </source>
</evidence>
<organism evidence="1 2">
    <name type="scientific">Comamonas sediminis</name>
    <dbReference type="NCBI Taxonomy" id="1783360"/>
    <lineage>
        <taxon>Bacteria</taxon>
        <taxon>Pseudomonadati</taxon>
        <taxon>Pseudomonadota</taxon>
        <taxon>Betaproteobacteria</taxon>
        <taxon>Burkholderiales</taxon>
        <taxon>Comamonadaceae</taxon>
        <taxon>Comamonas</taxon>
    </lineage>
</organism>
<accession>A0ABV4AY01</accession>